<dbReference type="AlphaFoldDB" id="A0A1I6R8G1"/>
<organism evidence="1 2">
    <name type="scientific">Sphingobacterium wenxiniae</name>
    <dbReference type="NCBI Taxonomy" id="683125"/>
    <lineage>
        <taxon>Bacteria</taxon>
        <taxon>Pseudomonadati</taxon>
        <taxon>Bacteroidota</taxon>
        <taxon>Sphingobacteriia</taxon>
        <taxon>Sphingobacteriales</taxon>
        <taxon>Sphingobacteriaceae</taxon>
        <taxon>Sphingobacterium</taxon>
    </lineage>
</organism>
<proteinExistence type="predicted"/>
<dbReference type="Proteomes" id="UP000198785">
    <property type="component" value="Unassembled WGS sequence"/>
</dbReference>
<dbReference type="EMBL" id="FOZZ01000003">
    <property type="protein sequence ID" value="SFS60965.1"/>
    <property type="molecule type" value="Genomic_DNA"/>
</dbReference>
<accession>A0A1I6R8G1</accession>
<protein>
    <submittedName>
        <fullName evidence="1">Uncharacterized protein</fullName>
    </submittedName>
</protein>
<dbReference type="RefSeq" id="WP_139227508.1">
    <property type="nucleotide sequence ID" value="NZ_FOZZ01000003.1"/>
</dbReference>
<gene>
    <name evidence="1" type="ORF">SAMN05660206_103195</name>
</gene>
<dbReference type="STRING" id="683125.SAMN05660206_103195"/>
<keyword evidence="2" id="KW-1185">Reference proteome</keyword>
<dbReference type="OrthoDB" id="980645at2"/>
<evidence type="ECO:0000313" key="1">
    <source>
        <dbReference type="EMBL" id="SFS60965.1"/>
    </source>
</evidence>
<evidence type="ECO:0000313" key="2">
    <source>
        <dbReference type="Proteomes" id="UP000198785"/>
    </source>
</evidence>
<reference evidence="1 2" key="1">
    <citation type="submission" date="2016-10" db="EMBL/GenBank/DDBJ databases">
        <authorList>
            <person name="de Groot N.N."/>
        </authorList>
    </citation>
    <scope>NUCLEOTIDE SEQUENCE [LARGE SCALE GENOMIC DNA]</scope>
    <source>
        <strain evidence="1 2">DSM 22789</strain>
    </source>
</reference>
<name>A0A1I6R8G1_9SPHI</name>
<sequence length="122" mass="14517">MIRFCAYILLVALTLQSFYRSIMAVDYQINLPDYIAKCINKDKPQLHCDGQCVLMKKIREKEKEETKKNLVIYEYSAHYVHKEQTVFSVYQPNEEISEETFSPYLIDYRFTYNSPVFRPPIA</sequence>